<protein>
    <submittedName>
        <fullName evidence="7">CDP-glycerol glycerophosphotransferase (TagB/SpsB family)</fullName>
    </submittedName>
</protein>
<dbReference type="GO" id="GO:0005886">
    <property type="term" value="C:plasma membrane"/>
    <property type="evidence" value="ECO:0007669"/>
    <property type="project" value="UniProtKB-SubCell"/>
</dbReference>
<keyword evidence="4 7" id="KW-0808">Transferase</keyword>
<keyword evidence="5" id="KW-0777">Teichoic acid biosynthesis</keyword>
<name>A0A3N1UKV3_9BACT</name>
<dbReference type="Gene3D" id="3.40.50.12580">
    <property type="match status" value="1"/>
</dbReference>
<gene>
    <name evidence="7" type="ORF">EDC27_2666</name>
</gene>
<accession>A0A3N1UKV3</accession>
<dbReference type="PANTHER" id="PTHR37316:SF3">
    <property type="entry name" value="TEICHOIC ACID GLYCEROL-PHOSPHATE TRANSFERASE"/>
    <property type="match status" value="1"/>
</dbReference>
<evidence type="ECO:0000256" key="4">
    <source>
        <dbReference type="ARBA" id="ARBA00022679"/>
    </source>
</evidence>
<dbReference type="InterPro" id="IPR043149">
    <property type="entry name" value="TagF_N"/>
</dbReference>
<comment type="subcellular location">
    <subcellularLocation>
        <location evidence="1">Cell membrane</location>
        <topology evidence="1">Peripheral membrane protein</topology>
    </subcellularLocation>
</comment>
<evidence type="ECO:0000256" key="5">
    <source>
        <dbReference type="ARBA" id="ARBA00022944"/>
    </source>
</evidence>
<dbReference type="OrthoDB" id="2676521at2"/>
<evidence type="ECO:0000256" key="1">
    <source>
        <dbReference type="ARBA" id="ARBA00004202"/>
    </source>
</evidence>
<reference evidence="7 8" key="1">
    <citation type="submission" date="2018-11" db="EMBL/GenBank/DDBJ databases">
        <title>Genomic Encyclopedia of Type Strains, Phase IV (KMG-IV): sequencing the most valuable type-strain genomes for metagenomic binning, comparative biology and taxonomic classification.</title>
        <authorList>
            <person name="Goeker M."/>
        </authorList>
    </citation>
    <scope>NUCLEOTIDE SEQUENCE [LARGE SCALE GENOMIC DNA]</scope>
    <source>
        <strain evidence="7 8">DSM 22027</strain>
    </source>
</reference>
<evidence type="ECO:0000313" key="7">
    <source>
        <dbReference type="EMBL" id="ROQ90773.1"/>
    </source>
</evidence>
<dbReference type="AlphaFoldDB" id="A0A3N1UKV3"/>
<proteinExistence type="inferred from homology"/>
<keyword evidence="8" id="KW-1185">Reference proteome</keyword>
<comment type="caution">
    <text evidence="7">The sequence shown here is derived from an EMBL/GenBank/DDBJ whole genome shotgun (WGS) entry which is preliminary data.</text>
</comment>
<dbReference type="GO" id="GO:0047355">
    <property type="term" value="F:CDP-glycerol glycerophosphotransferase activity"/>
    <property type="evidence" value="ECO:0007669"/>
    <property type="project" value="InterPro"/>
</dbReference>
<dbReference type="PANTHER" id="PTHR37316">
    <property type="entry name" value="TEICHOIC ACID GLYCEROL-PHOSPHATE PRIMASE"/>
    <property type="match status" value="1"/>
</dbReference>
<sequence length="366" mass="42103">MAESVRSSLSWFRGNTKYAFLSLWRHLKEYDSSVELFYVGNDNETRLLRSAGLPALSCESGWQETALVMLNAQIALYGSNDFVDADRWFWQSCLDGAIRIQMWHGILVKDACAMFLPRTRNFSYFTGLLYDCYMIHFSIAENIVFQDVYQSNFPNSQVLPFGSVRNDILVRKDVVSSLWRLGLDRGVFNAIEEAKVSGKKIVLCCPTFRQEYDTSDSYIKSWAPAILSLSAQPDIRIAFKMHPIVKHFSHLKRMMHISKTAGAYCIPASQDIHPYYNLADCLITDYSWVWADFILCERPIIFYRPDLHTYTQTRDVISYPFFDITDVGPMCTNTHDIIKHTLSQLEQPSILTPHWTGPAISSRFGQ</sequence>
<keyword evidence="6" id="KW-0472">Membrane</keyword>
<evidence type="ECO:0000256" key="2">
    <source>
        <dbReference type="ARBA" id="ARBA00010488"/>
    </source>
</evidence>
<dbReference type="EMBL" id="RJVA01000014">
    <property type="protein sequence ID" value="ROQ90773.1"/>
    <property type="molecule type" value="Genomic_DNA"/>
</dbReference>
<evidence type="ECO:0000256" key="6">
    <source>
        <dbReference type="ARBA" id="ARBA00023136"/>
    </source>
</evidence>
<dbReference type="InterPro" id="IPR007554">
    <property type="entry name" value="Glycerophosphate_synth"/>
</dbReference>
<dbReference type="InterPro" id="IPR051612">
    <property type="entry name" value="Teichoic_Acid_Biosynth"/>
</dbReference>
<comment type="similarity">
    <text evidence="2">Belongs to the CDP-glycerol glycerophosphotransferase family.</text>
</comment>
<dbReference type="InterPro" id="IPR043148">
    <property type="entry name" value="TagF_C"/>
</dbReference>
<evidence type="ECO:0000313" key="8">
    <source>
        <dbReference type="Proteomes" id="UP000276223"/>
    </source>
</evidence>
<dbReference type="Proteomes" id="UP000276223">
    <property type="component" value="Unassembled WGS sequence"/>
</dbReference>
<dbReference type="Pfam" id="PF04464">
    <property type="entry name" value="Glyphos_transf"/>
    <property type="match status" value="1"/>
</dbReference>
<organism evidence="7 8">
    <name type="scientific">Desulfosoma caldarium</name>
    <dbReference type="NCBI Taxonomy" id="610254"/>
    <lineage>
        <taxon>Bacteria</taxon>
        <taxon>Pseudomonadati</taxon>
        <taxon>Thermodesulfobacteriota</taxon>
        <taxon>Syntrophobacteria</taxon>
        <taxon>Syntrophobacterales</taxon>
        <taxon>Syntrophobacteraceae</taxon>
        <taxon>Desulfosoma</taxon>
    </lineage>
</organism>
<evidence type="ECO:0000256" key="3">
    <source>
        <dbReference type="ARBA" id="ARBA00022475"/>
    </source>
</evidence>
<dbReference type="SUPFAM" id="SSF53756">
    <property type="entry name" value="UDP-Glycosyltransferase/glycogen phosphorylase"/>
    <property type="match status" value="1"/>
</dbReference>
<dbReference type="Gene3D" id="3.40.50.11820">
    <property type="match status" value="1"/>
</dbReference>
<dbReference type="GO" id="GO:0019350">
    <property type="term" value="P:teichoic acid biosynthetic process"/>
    <property type="evidence" value="ECO:0007669"/>
    <property type="project" value="UniProtKB-KW"/>
</dbReference>
<keyword evidence="3" id="KW-1003">Cell membrane</keyword>